<evidence type="ECO:0000313" key="1">
    <source>
        <dbReference type="EMBL" id="KTC81532.1"/>
    </source>
</evidence>
<dbReference type="Proteomes" id="UP000054742">
    <property type="component" value="Unassembled WGS sequence"/>
</dbReference>
<accession>A0A0W0SDH3</accession>
<protein>
    <submittedName>
        <fullName evidence="1">Uncharacterized protein</fullName>
    </submittedName>
</protein>
<dbReference type="STRING" id="29422.Lbru_2052"/>
<reference evidence="1 2" key="1">
    <citation type="submission" date="2015-11" db="EMBL/GenBank/DDBJ databases">
        <title>Genomic analysis of 38 Legionella species identifies large and diverse effector repertoires.</title>
        <authorList>
            <person name="Burstein D."/>
            <person name="Amaro F."/>
            <person name="Zusman T."/>
            <person name="Lifshitz Z."/>
            <person name="Cohen O."/>
            <person name="Gilbert J.A."/>
            <person name="Pupko T."/>
            <person name="Shuman H.A."/>
            <person name="Segal G."/>
        </authorList>
    </citation>
    <scope>NUCLEOTIDE SEQUENCE [LARGE SCALE GENOMIC DNA]</scope>
    <source>
        <strain evidence="1 2">ATCC 43878</strain>
    </source>
</reference>
<dbReference type="EMBL" id="LNXV01000029">
    <property type="protein sequence ID" value="KTC81532.1"/>
    <property type="molecule type" value="Genomic_DNA"/>
</dbReference>
<sequence length="692" mass="79616">MPSERAKFMKEVIDKYNREFIEPVGVLLMTSLPNQETLEDSNIPSNQTYIRVQGGEGNYNALFYINKATKECVKIDTDHLSVFDKVAKPKKEFQYIPLDRLDEIGSLTDQTHGKIEFVHGGSSAPFTIMGKSATIRKFDKKNQFTQETVQVPQALIPTGQLRKKYGLYPIVGELSIGTFGHTGKRRQGVNYGAISGIDPNKLHGAGLEVAANYSNLGQRKITADVLYENMEYTILTIRKNNYVEALKRLEMLAQNYMVMGGGLSKSQVATFLSYLTNEKEILLLQAKDNPNEIQKITHYFDKYSKIISDKLSNITVTLVEPNQNLIHSIENKYPVIFCCTVKGASFGQISGEKMYVGDINLDEIKMLFVDEAHKNDLVQKLMTLGYQDKIQVNVLPPKPKEIFTIPKSIEEFQETIMAIEEESRKAALQICEEEDEIVNEAILQKGKNYCEGKNLDAVDISEVQEAIVHDYVYEWLRQYCNDFFNKLDFNKNSFALISYIFEKYNFFYVDNILSSYKILYDPIAVKIESDPNYLEKAPNASQEKMYRLEKIYYFKAMSEILKKVKEGLVTWPIKNDIDFPQLFEDKKEGTTGSMGFFKQQFMSEFEKFEFLCNLWTFISGDSKDYNNLKNQIISAAEKLLDNTTLLEKVMKNRKETFLLNNLFIHTAYCKKLTEKEEIVSEMYELNKKLGDF</sequence>
<dbReference type="RefSeq" id="WP_131793483.1">
    <property type="nucleotide sequence ID" value="NZ_CAAAHU010000005.1"/>
</dbReference>
<dbReference type="PATRIC" id="fig|29422.6.peg.2189"/>
<dbReference type="OrthoDB" id="10010327at2"/>
<evidence type="ECO:0000313" key="2">
    <source>
        <dbReference type="Proteomes" id="UP000054742"/>
    </source>
</evidence>
<keyword evidence="2" id="KW-1185">Reference proteome</keyword>
<name>A0A0W0SDH3_9GAMM</name>
<dbReference type="AlphaFoldDB" id="A0A0W0SDH3"/>
<comment type="caution">
    <text evidence="1">The sequence shown here is derived from an EMBL/GenBank/DDBJ whole genome shotgun (WGS) entry which is preliminary data.</text>
</comment>
<gene>
    <name evidence="1" type="ORF">Lbru_2052</name>
</gene>
<organism evidence="1 2">
    <name type="scientific">Legionella brunensis</name>
    <dbReference type="NCBI Taxonomy" id="29422"/>
    <lineage>
        <taxon>Bacteria</taxon>
        <taxon>Pseudomonadati</taxon>
        <taxon>Pseudomonadota</taxon>
        <taxon>Gammaproteobacteria</taxon>
        <taxon>Legionellales</taxon>
        <taxon>Legionellaceae</taxon>
        <taxon>Legionella</taxon>
    </lineage>
</organism>
<proteinExistence type="predicted"/>